<dbReference type="InterPro" id="IPR036388">
    <property type="entry name" value="WH-like_DNA-bd_sf"/>
</dbReference>
<dbReference type="GeneID" id="62642809"/>
<sequence>MNAKNMAGHVIRQLHQMSTQVYASHMQAAGFDLTPVQFAAMDALSAQPGLDQATIAASIACDRATTGGVIDRLEQKGLVARVVNEKDRRARVVTLTDQGRDLFQQALPIVAGLQVDILQALSPDERSDFLRLAKKAVQGAQDGDALRT</sequence>
<comment type="caution">
    <text evidence="2">The sequence shown here is derived from an EMBL/GenBank/DDBJ whole genome shotgun (WGS) entry which is preliminary data.</text>
</comment>
<evidence type="ECO:0000259" key="1">
    <source>
        <dbReference type="PROSITE" id="PS50995"/>
    </source>
</evidence>
<feature type="domain" description="HTH marR-type" evidence="1">
    <location>
        <begin position="7"/>
        <end position="138"/>
    </location>
</feature>
<dbReference type="PANTHER" id="PTHR33164:SF95">
    <property type="entry name" value="TRANSCRIPTIONAL REGULATOR"/>
    <property type="match status" value="1"/>
</dbReference>
<dbReference type="GO" id="GO:0006950">
    <property type="term" value="P:response to stress"/>
    <property type="evidence" value="ECO:0007669"/>
    <property type="project" value="TreeGrafter"/>
</dbReference>
<dbReference type="EMBL" id="JAFBXE010000004">
    <property type="protein sequence ID" value="MBM2412121.1"/>
    <property type="molecule type" value="Genomic_DNA"/>
</dbReference>
<dbReference type="PANTHER" id="PTHR33164">
    <property type="entry name" value="TRANSCRIPTIONAL REGULATOR, MARR FAMILY"/>
    <property type="match status" value="1"/>
</dbReference>
<name>A0A9Q2RZ58_9RHOB</name>
<proteinExistence type="predicted"/>
<gene>
    <name evidence="2" type="ORF">JQX41_07410</name>
    <name evidence="3" type="ORF">JQX48_07415</name>
</gene>
<dbReference type="SMART" id="SM00347">
    <property type="entry name" value="HTH_MARR"/>
    <property type="match status" value="1"/>
</dbReference>
<evidence type="ECO:0000313" key="3">
    <source>
        <dbReference type="EMBL" id="MBM2416789.1"/>
    </source>
</evidence>
<dbReference type="RefSeq" id="WP_085632689.1">
    <property type="nucleotide sequence ID" value="NZ_JAFBWU010000004.1"/>
</dbReference>
<dbReference type="GO" id="GO:0003700">
    <property type="term" value="F:DNA-binding transcription factor activity"/>
    <property type="evidence" value="ECO:0007669"/>
    <property type="project" value="InterPro"/>
</dbReference>
<dbReference type="OrthoDB" id="7349109at2"/>
<dbReference type="Proteomes" id="UP000755667">
    <property type="component" value="Unassembled WGS sequence"/>
</dbReference>
<dbReference type="EMBL" id="JAFBXF010000004">
    <property type="protein sequence ID" value="MBM2416789.1"/>
    <property type="molecule type" value="Genomic_DNA"/>
</dbReference>
<dbReference type="Proteomes" id="UP000809440">
    <property type="component" value="Unassembled WGS sequence"/>
</dbReference>
<dbReference type="AlphaFoldDB" id="A0A9Q2RZ58"/>
<dbReference type="PROSITE" id="PS50995">
    <property type="entry name" value="HTH_MARR_2"/>
    <property type="match status" value="1"/>
</dbReference>
<organism evidence="2 4">
    <name type="scientific">Marivita cryptomonadis</name>
    <dbReference type="NCBI Taxonomy" id="505252"/>
    <lineage>
        <taxon>Bacteria</taxon>
        <taxon>Pseudomonadati</taxon>
        <taxon>Pseudomonadota</taxon>
        <taxon>Alphaproteobacteria</taxon>
        <taxon>Rhodobacterales</taxon>
        <taxon>Roseobacteraceae</taxon>
        <taxon>Marivita</taxon>
    </lineage>
</organism>
<reference evidence="2 5" key="1">
    <citation type="submission" date="2021-01" db="EMBL/GenBank/DDBJ databases">
        <title>Diatom-associated Roseobacters Show Island Model of Population Structure.</title>
        <authorList>
            <person name="Qu L."/>
            <person name="Feng X."/>
            <person name="Chen Y."/>
            <person name="Li L."/>
            <person name="Wang X."/>
            <person name="Hu Z."/>
            <person name="Wang H."/>
            <person name="Luo H."/>
        </authorList>
    </citation>
    <scope>NUCLEOTIDE SEQUENCE</scope>
    <source>
        <strain evidence="3 5">CC28-63</strain>
        <strain evidence="2">CC28-69</strain>
    </source>
</reference>
<dbReference type="InterPro" id="IPR039422">
    <property type="entry name" value="MarR/SlyA-like"/>
</dbReference>
<protein>
    <submittedName>
        <fullName evidence="2">MarR family transcriptional regulator</fullName>
    </submittedName>
</protein>
<evidence type="ECO:0000313" key="4">
    <source>
        <dbReference type="Proteomes" id="UP000755667"/>
    </source>
</evidence>
<dbReference type="InterPro" id="IPR000835">
    <property type="entry name" value="HTH_MarR-typ"/>
</dbReference>
<keyword evidence="5" id="KW-1185">Reference proteome</keyword>
<dbReference type="Pfam" id="PF01047">
    <property type="entry name" value="MarR"/>
    <property type="match status" value="1"/>
</dbReference>
<dbReference type="Gene3D" id="1.10.10.10">
    <property type="entry name" value="Winged helix-like DNA-binding domain superfamily/Winged helix DNA-binding domain"/>
    <property type="match status" value="1"/>
</dbReference>
<evidence type="ECO:0000313" key="2">
    <source>
        <dbReference type="EMBL" id="MBM2412121.1"/>
    </source>
</evidence>
<evidence type="ECO:0000313" key="5">
    <source>
        <dbReference type="Proteomes" id="UP000809440"/>
    </source>
</evidence>
<accession>A0A9Q2RZ58</accession>
<dbReference type="InterPro" id="IPR036390">
    <property type="entry name" value="WH_DNA-bd_sf"/>
</dbReference>
<dbReference type="SUPFAM" id="SSF46785">
    <property type="entry name" value="Winged helix' DNA-binding domain"/>
    <property type="match status" value="1"/>
</dbReference>
<dbReference type="PRINTS" id="PR00598">
    <property type="entry name" value="HTHMARR"/>
</dbReference>